<dbReference type="PANTHER" id="PTHR47447">
    <property type="entry name" value="OS03G0856100 PROTEIN"/>
    <property type="match status" value="1"/>
</dbReference>
<dbReference type="Pfam" id="PF13041">
    <property type="entry name" value="PPR_2"/>
    <property type="match status" value="1"/>
</dbReference>
<dbReference type="InterPro" id="IPR002885">
    <property type="entry name" value="PPR_rpt"/>
</dbReference>
<feature type="repeat" description="PPR" evidence="3">
    <location>
        <begin position="372"/>
        <end position="406"/>
    </location>
</feature>
<dbReference type="PANTHER" id="PTHR47447:SF28">
    <property type="entry name" value="PENTACOTRIPEPTIDE-REPEAT REGION OF PRORP DOMAIN-CONTAINING PROTEIN"/>
    <property type="match status" value="1"/>
</dbReference>
<dbReference type="Gene3D" id="1.25.40.10">
    <property type="entry name" value="Tetratricopeptide repeat domain"/>
    <property type="match status" value="2"/>
</dbReference>
<feature type="repeat" description="PPR" evidence="3">
    <location>
        <begin position="337"/>
        <end position="371"/>
    </location>
</feature>
<evidence type="ECO:0000313" key="4">
    <source>
        <dbReference type="EMBL" id="CAK9229816.1"/>
    </source>
</evidence>
<name>A0ABP0UXT7_9BRYO</name>
<organism evidence="4 5">
    <name type="scientific">Sphagnum troendelagicum</name>
    <dbReference type="NCBI Taxonomy" id="128251"/>
    <lineage>
        <taxon>Eukaryota</taxon>
        <taxon>Viridiplantae</taxon>
        <taxon>Streptophyta</taxon>
        <taxon>Embryophyta</taxon>
        <taxon>Bryophyta</taxon>
        <taxon>Sphagnophytina</taxon>
        <taxon>Sphagnopsida</taxon>
        <taxon>Sphagnales</taxon>
        <taxon>Sphagnaceae</taxon>
        <taxon>Sphagnum</taxon>
    </lineage>
</organism>
<feature type="repeat" description="PPR" evidence="3">
    <location>
        <begin position="302"/>
        <end position="336"/>
    </location>
</feature>
<reference evidence="4" key="1">
    <citation type="submission" date="2024-02" db="EMBL/GenBank/DDBJ databases">
        <authorList>
            <consortium name="ELIXIR-Norway"/>
            <consortium name="Elixir Norway"/>
        </authorList>
    </citation>
    <scope>NUCLEOTIDE SEQUENCE</scope>
</reference>
<dbReference type="NCBIfam" id="TIGR00756">
    <property type="entry name" value="PPR"/>
    <property type="match status" value="4"/>
</dbReference>
<protein>
    <recommendedName>
        <fullName evidence="6">Pentatricopeptide repeat-containing protein</fullName>
    </recommendedName>
</protein>
<evidence type="ECO:0008006" key="6">
    <source>
        <dbReference type="Google" id="ProtNLM"/>
    </source>
</evidence>
<evidence type="ECO:0000313" key="5">
    <source>
        <dbReference type="Proteomes" id="UP001497512"/>
    </source>
</evidence>
<proteinExistence type="inferred from homology"/>
<evidence type="ECO:0000256" key="3">
    <source>
        <dbReference type="PROSITE-ProRule" id="PRU00708"/>
    </source>
</evidence>
<keyword evidence="2" id="KW-0677">Repeat</keyword>
<dbReference type="PROSITE" id="PS51375">
    <property type="entry name" value="PPR"/>
    <property type="match status" value="4"/>
</dbReference>
<dbReference type="Pfam" id="PF01535">
    <property type="entry name" value="PPR"/>
    <property type="match status" value="2"/>
</dbReference>
<dbReference type="Proteomes" id="UP001497512">
    <property type="component" value="Chromosome 6"/>
</dbReference>
<sequence>MMARRWCSRHLNLQGMVQAPPRTWTKLYHMLQQRTLSILMNAGDSMEMETNFMQESRLQKKKGCLMTDDDEASCSHTSLPSFPLQSSFSSYLLKNRFVADHILRPSRQSAARIRPLLQQEVGYHHYSSRASRIGLLLPLLMCERRGGFCRMMETMCNENDIETRVQVEEQQNSNGKMTVVDHRSERSLGEEDVRNVRREWDAKLVWSICNQMNQGEWGDEMMDTLEKLCSSRLKTKHVNSVVRQLDNVDMALNFFHWAGRLAGYNHSTYTYHAILERLGASQKFELQYQLFQDMHHQGYQISVATFNIVMVSFSRAKNTAGVLDTFNRMEEYGCSPNAFSFQCLIRSLVWSGEILKATEVYRQMLQFGFLPDNFTLNGLIDGLCNTGKVDLALIIFQDMEQRDFNPDAIAHAAVIRGLDKEGRIEEACRMFQEMTGKGLPAVVSTYKGPMGVFSKKHSLQHYAFMNAEKDPGSPAAG</sequence>
<evidence type="ECO:0000256" key="1">
    <source>
        <dbReference type="ARBA" id="ARBA00007626"/>
    </source>
</evidence>
<evidence type="ECO:0000256" key="2">
    <source>
        <dbReference type="ARBA" id="ARBA00022737"/>
    </source>
</evidence>
<accession>A0ABP0UXT7</accession>
<dbReference type="EMBL" id="OZ019898">
    <property type="protein sequence ID" value="CAK9229816.1"/>
    <property type="molecule type" value="Genomic_DNA"/>
</dbReference>
<comment type="similarity">
    <text evidence="1">Belongs to the PPR family. P subfamily.</text>
</comment>
<keyword evidence="5" id="KW-1185">Reference proteome</keyword>
<dbReference type="InterPro" id="IPR011990">
    <property type="entry name" value="TPR-like_helical_dom_sf"/>
</dbReference>
<feature type="repeat" description="PPR" evidence="3">
    <location>
        <begin position="407"/>
        <end position="441"/>
    </location>
</feature>
<gene>
    <name evidence="4" type="ORF">CSSPTR1EN2_LOCUS19922</name>
</gene>